<comment type="caution">
    <text evidence="3">The sequence shown here is derived from an EMBL/GenBank/DDBJ whole genome shotgun (WGS) entry which is preliminary data.</text>
</comment>
<sequence>AFFRSRPGRYLALATLIIAAATLLLPYSPFAALLNLVPLPPSLLALIGGITILYILASELAKRLFYRHIAV</sequence>
<dbReference type="PATRIC" id="fig|186479.3.peg.6119"/>
<feature type="non-terminal residue" evidence="3">
    <location>
        <position position="1"/>
    </location>
</feature>
<protein>
    <recommendedName>
        <fullName evidence="2">Cation-transporting P-type ATPase C-terminal domain-containing protein</fullName>
    </recommendedName>
</protein>
<evidence type="ECO:0000259" key="2">
    <source>
        <dbReference type="Pfam" id="PF00689"/>
    </source>
</evidence>
<dbReference type="SUPFAM" id="SSF81665">
    <property type="entry name" value="Calcium ATPase, transmembrane domain M"/>
    <property type="match status" value="1"/>
</dbReference>
<feature type="domain" description="Cation-transporting P-type ATPase C-terminal" evidence="2">
    <location>
        <begin position="6"/>
        <end position="64"/>
    </location>
</feature>
<dbReference type="AlphaFoldDB" id="A0A0N8PQU4"/>
<reference evidence="3 4" key="1">
    <citation type="submission" date="2015-09" db="EMBL/GenBank/DDBJ databases">
        <title>Draft genome sequence of Kouleothrix aurantiaca JCM 19913.</title>
        <authorList>
            <person name="Hemp J."/>
        </authorList>
    </citation>
    <scope>NUCLEOTIDE SEQUENCE [LARGE SCALE GENOMIC DNA]</scope>
    <source>
        <strain evidence="3 4">COM-B</strain>
    </source>
</reference>
<keyword evidence="1" id="KW-0472">Membrane</keyword>
<dbReference type="EMBL" id="LJCR01002954">
    <property type="protein sequence ID" value="KPV48093.1"/>
    <property type="molecule type" value="Genomic_DNA"/>
</dbReference>
<name>A0A0N8PQU4_9CHLR</name>
<keyword evidence="4" id="KW-1185">Reference proteome</keyword>
<gene>
    <name evidence="3" type="ORF">SE17_39920</name>
</gene>
<dbReference type="Pfam" id="PF00689">
    <property type="entry name" value="Cation_ATPase_C"/>
    <property type="match status" value="1"/>
</dbReference>
<evidence type="ECO:0000256" key="1">
    <source>
        <dbReference type="SAM" id="Phobius"/>
    </source>
</evidence>
<dbReference type="InterPro" id="IPR023298">
    <property type="entry name" value="ATPase_P-typ_TM_dom_sf"/>
</dbReference>
<dbReference type="InterPro" id="IPR006068">
    <property type="entry name" value="ATPase_P-typ_cation-transptr_C"/>
</dbReference>
<proteinExistence type="predicted"/>
<evidence type="ECO:0000313" key="4">
    <source>
        <dbReference type="Proteomes" id="UP000050509"/>
    </source>
</evidence>
<feature type="transmembrane region" description="Helical" evidence="1">
    <location>
        <begin position="39"/>
        <end position="57"/>
    </location>
</feature>
<feature type="transmembrane region" description="Helical" evidence="1">
    <location>
        <begin position="12"/>
        <end position="33"/>
    </location>
</feature>
<organism evidence="3 4">
    <name type="scientific">Kouleothrix aurantiaca</name>
    <dbReference type="NCBI Taxonomy" id="186479"/>
    <lineage>
        <taxon>Bacteria</taxon>
        <taxon>Bacillati</taxon>
        <taxon>Chloroflexota</taxon>
        <taxon>Chloroflexia</taxon>
        <taxon>Chloroflexales</taxon>
        <taxon>Roseiflexineae</taxon>
        <taxon>Roseiflexaceae</taxon>
        <taxon>Kouleothrix</taxon>
    </lineage>
</organism>
<keyword evidence="1" id="KW-1133">Transmembrane helix</keyword>
<accession>A0A0N8PQU4</accession>
<keyword evidence="1" id="KW-0812">Transmembrane</keyword>
<dbReference type="Proteomes" id="UP000050509">
    <property type="component" value="Unassembled WGS sequence"/>
</dbReference>
<evidence type="ECO:0000313" key="3">
    <source>
        <dbReference type="EMBL" id="KPV48093.1"/>
    </source>
</evidence>